<organism evidence="1 2">
    <name type="scientific">Methyloceanibacter marginalis</name>
    <dbReference type="NCBI Taxonomy" id="1774971"/>
    <lineage>
        <taxon>Bacteria</taxon>
        <taxon>Pseudomonadati</taxon>
        <taxon>Pseudomonadota</taxon>
        <taxon>Alphaproteobacteria</taxon>
        <taxon>Hyphomicrobiales</taxon>
        <taxon>Hyphomicrobiaceae</taxon>
        <taxon>Methyloceanibacter</taxon>
    </lineage>
</organism>
<name>A0A1E3W6X7_9HYPH</name>
<sequence length="174" mass="18738">MAIILKQLEAVPAEYPDIGDSPAINPAVWARIESYIAWRFTPRSVTWHAEGPGDIHFPLCPAVIDTVEVWHDGAWVESFDHSASPWGGIFLPSIGPFRFVATVGGGDPELPAAVIEAAHKLADYMAASGEPGAKNEAVSLGDISQTLARHEAWQSRSISNSGAGDLLRPYRRAP</sequence>
<accession>A0A1E3W6X7</accession>
<evidence type="ECO:0000313" key="2">
    <source>
        <dbReference type="Proteomes" id="UP000095042"/>
    </source>
</evidence>
<dbReference type="EMBL" id="LPWD01000426">
    <property type="protein sequence ID" value="ODS01544.1"/>
    <property type="molecule type" value="Genomic_DNA"/>
</dbReference>
<dbReference type="OrthoDB" id="7605215at2"/>
<dbReference type="AlphaFoldDB" id="A0A1E3W6X7"/>
<keyword evidence="2" id="KW-1185">Reference proteome</keyword>
<gene>
    <name evidence="1" type="ORF">AUC71_03120</name>
</gene>
<protein>
    <submittedName>
        <fullName evidence="1">Uncharacterized protein</fullName>
    </submittedName>
</protein>
<dbReference type="RefSeq" id="WP_069624843.1">
    <property type="nucleotide sequence ID" value="NZ_LPWD01000426.1"/>
</dbReference>
<reference evidence="1 2" key="1">
    <citation type="journal article" date="2016" name="Environ. Microbiol.">
        <title>New Methyloceanibacter diversity from North Sea sediments includes methanotroph containing solely the soluble methane monooxygenase.</title>
        <authorList>
            <person name="Vekeman B."/>
            <person name="Kerckhof F.M."/>
            <person name="Cremers G."/>
            <person name="de Vos P."/>
            <person name="Vandamme P."/>
            <person name="Boon N."/>
            <person name="Op den Camp H.J."/>
            <person name="Heylen K."/>
        </authorList>
    </citation>
    <scope>NUCLEOTIDE SEQUENCE [LARGE SCALE GENOMIC DNA]</scope>
    <source>
        <strain evidence="1 2">R-67177</strain>
    </source>
</reference>
<evidence type="ECO:0000313" key="1">
    <source>
        <dbReference type="EMBL" id="ODS01544.1"/>
    </source>
</evidence>
<dbReference type="Proteomes" id="UP000095042">
    <property type="component" value="Unassembled WGS sequence"/>
</dbReference>
<comment type="caution">
    <text evidence="1">The sequence shown here is derived from an EMBL/GenBank/DDBJ whole genome shotgun (WGS) entry which is preliminary data.</text>
</comment>
<proteinExistence type="predicted"/>